<evidence type="ECO:0000259" key="2">
    <source>
        <dbReference type="Pfam" id="PF13439"/>
    </source>
</evidence>
<dbReference type="GO" id="GO:0016757">
    <property type="term" value="F:glycosyltransferase activity"/>
    <property type="evidence" value="ECO:0007669"/>
    <property type="project" value="InterPro"/>
</dbReference>
<evidence type="ECO:0008006" key="4">
    <source>
        <dbReference type="Google" id="ProtNLM"/>
    </source>
</evidence>
<protein>
    <recommendedName>
        <fullName evidence="4">Group 1 glycosyl transferase</fullName>
    </recommendedName>
</protein>
<name>A0A1B2DES8_9BACL</name>
<feature type="domain" description="Glycosyl transferase family 1" evidence="1">
    <location>
        <begin position="219"/>
        <end position="376"/>
    </location>
</feature>
<dbReference type="Pfam" id="PF00534">
    <property type="entry name" value="Glycos_transf_1"/>
    <property type="match status" value="1"/>
</dbReference>
<evidence type="ECO:0000313" key="3">
    <source>
        <dbReference type="EMBL" id="ANY66217.1"/>
    </source>
</evidence>
<evidence type="ECO:0000259" key="1">
    <source>
        <dbReference type="Pfam" id="PF00534"/>
    </source>
</evidence>
<dbReference type="RefSeq" id="WP_099517586.1">
    <property type="nucleotide sequence ID" value="NZ_CP016808.1"/>
</dbReference>
<dbReference type="CDD" id="cd03801">
    <property type="entry name" value="GT4_PimA-like"/>
    <property type="match status" value="1"/>
</dbReference>
<dbReference type="PANTHER" id="PTHR12526">
    <property type="entry name" value="GLYCOSYLTRANSFERASE"/>
    <property type="match status" value="1"/>
</dbReference>
<reference evidence="3" key="1">
    <citation type="submission" date="2016-08" db="EMBL/GenBank/DDBJ databases">
        <title>Complete Genome Seqeunce of Paenibacillus sp. BIHB 4019 from tea rhizoplane.</title>
        <authorList>
            <person name="Thakur R."/>
            <person name="Swarnkar M.K."/>
            <person name="Gulati A."/>
        </authorList>
    </citation>
    <scope>NUCLEOTIDE SEQUENCE [LARGE SCALE GENOMIC DNA]</scope>
    <source>
        <strain evidence="3">BIHB4019</strain>
    </source>
</reference>
<dbReference type="InterPro" id="IPR028098">
    <property type="entry name" value="Glyco_trans_4-like_N"/>
</dbReference>
<dbReference type="EMBL" id="CP016808">
    <property type="protein sequence ID" value="ANY66217.1"/>
    <property type="molecule type" value="Genomic_DNA"/>
</dbReference>
<feature type="domain" description="Glycosyltransferase subfamily 4-like N-terminal" evidence="2">
    <location>
        <begin position="14"/>
        <end position="204"/>
    </location>
</feature>
<dbReference type="Pfam" id="PF13439">
    <property type="entry name" value="Glyco_transf_4"/>
    <property type="match status" value="1"/>
</dbReference>
<organism evidence="3">
    <name type="scientific">Paenibacillus sp. BIHB 4019</name>
    <dbReference type="NCBI Taxonomy" id="1870819"/>
    <lineage>
        <taxon>Bacteria</taxon>
        <taxon>Bacillati</taxon>
        <taxon>Bacillota</taxon>
        <taxon>Bacilli</taxon>
        <taxon>Bacillales</taxon>
        <taxon>Paenibacillaceae</taxon>
        <taxon>Paenibacillus</taxon>
    </lineage>
</organism>
<sequence length="452" mass="51359">MRILLATYWKLPHVGGVWAYIQDLKTSLERLGHEVDVFARHPDEKSYYMLGTGQRVQKRYFKQLVEREIKAVYAAQQIPIDPWIVDQEIEFCTYALAASYFGLKKYDLIHAQDVISSRALWQIKPEGLPLINTIHGCLATEYWLSLEGKAPPAFIWKYACAREYYGATSSDLSIVPTKWLQRTLASYLVPIDHMEVVPYGMNVEHHLQRMKENTALMLPSNLHIIACPARLDKVKGHSSLLSALYQLKQTRSDWICLFIGDGYLRSELENQTAHLGLSHHVLFIGSRNDVPALLQQSDIVVLPSLHDNQPYAVMEAQISRKPLVVSNAGGIPEMVSHNHTGLMANAGDSNELSRYLQLLLENQSLSQRLAYNGYEWGIKQWSLPKMVDRVVDCYEILLSNQHIRKANHPPKYAGHHGSGICEMLRKNQGMYIPASFSIVDDHIVGSVIFQAR</sequence>
<dbReference type="SUPFAM" id="SSF53756">
    <property type="entry name" value="UDP-Glycosyltransferase/glycogen phosphorylase"/>
    <property type="match status" value="1"/>
</dbReference>
<dbReference type="InterPro" id="IPR001296">
    <property type="entry name" value="Glyco_trans_1"/>
</dbReference>
<proteinExistence type="predicted"/>
<gene>
    <name evidence="3" type="ORF">BBD42_06875</name>
</gene>
<dbReference type="AlphaFoldDB" id="A0A1B2DES8"/>
<dbReference type="Gene3D" id="3.40.50.2000">
    <property type="entry name" value="Glycogen Phosphorylase B"/>
    <property type="match status" value="2"/>
</dbReference>
<accession>A0A1B2DES8</accession>